<feature type="region of interest" description="Disordered" evidence="1">
    <location>
        <begin position="239"/>
        <end position="262"/>
    </location>
</feature>
<evidence type="ECO:0000313" key="2">
    <source>
        <dbReference type="EMBL" id="KAK0618293.1"/>
    </source>
</evidence>
<reference evidence="2" key="1">
    <citation type="submission" date="2023-06" db="EMBL/GenBank/DDBJ databases">
        <title>Genome-scale phylogeny and comparative genomics of the fungal order Sordariales.</title>
        <authorList>
            <consortium name="Lawrence Berkeley National Laboratory"/>
            <person name="Hensen N."/>
            <person name="Bonometti L."/>
            <person name="Westerberg I."/>
            <person name="Brannstrom I.O."/>
            <person name="Guillou S."/>
            <person name="Cros-Aarteil S."/>
            <person name="Calhoun S."/>
            <person name="Haridas S."/>
            <person name="Kuo A."/>
            <person name="Mondo S."/>
            <person name="Pangilinan J."/>
            <person name="Riley R."/>
            <person name="LaButti K."/>
            <person name="Andreopoulos B."/>
            <person name="Lipzen A."/>
            <person name="Chen C."/>
            <person name="Yanf M."/>
            <person name="Daum C."/>
            <person name="Ng V."/>
            <person name="Clum A."/>
            <person name="Steindorff A."/>
            <person name="Ohm R."/>
            <person name="Martin F."/>
            <person name="Silar P."/>
            <person name="Natvig D."/>
            <person name="Lalanne C."/>
            <person name="Gautier V."/>
            <person name="Ament-velasquez S.L."/>
            <person name="Kruys A."/>
            <person name="Hutchinson M.I."/>
            <person name="Powell A.J."/>
            <person name="Barry K."/>
            <person name="Miller A.N."/>
            <person name="Grigoriev I.V."/>
            <person name="Debuchy R."/>
            <person name="Gladieux P."/>
            <person name="Thoren M.H."/>
            <person name="Johannesson H."/>
        </authorList>
    </citation>
    <scope>NUCLEOTIDE SEQUENCE</scope>
    <source>
        <strain evidence="2">SMH3391-2</strain>
    </source>
</reference>
<feature type="compositionally biased region" description="Basic residues" evidence="1">
    <location>
        <begin position="239"/>
        <end position="255"/>
    </location>
</feature>
<dbReference type="SUPFAM" id="SSF57850">
    <property type="entry name" value="RING/U-box"/>
    <property type="match status" value="1"/>
</dbReference>
<feature type="compositionally biased region" description="Polar residues" evidence="1">
    <location>
        <begin position="154"/>
        <end position="174"/>
    </location>
</feature>
<feature type="compositionally biased region" description="Polar residues" evidence="1">
    <location>
        <begin position="399"/>
        <end position="411"/>
    </location>
</feature>
<keyword evidence="3" id="KW-1185">Reference proteome</keyword>
<organism evidence="2 3">
    <name type="scientific">Bombardia bombarda</name>
    <dbReference type="NCBI Taxonomy" id="252184"/>
    <lineage>
        <taxon>Eukaryota</taxon>
        <taxon>Fungi</taxon>
        <taxon>Dikarya</taxon>
        <taxon>Ascomycota</taxon>
        <taxon>Pezizomycotina</taxon>
        <taxon>Sordariomycetes</taxon>
        <taxon>Sordariomycetidae</taxon>
        <taxon>Sordariales</taxon>
        <taxon>Lasiosphaeriaceae</taxon>
        <taxon>Bombardia</taxon>
    </lineage>
</organism>
<evidence type="ECO:0000256" key="1">
    <source>
        <dbReference type="SAM" id="MobiDB-lite"/>
    </source>
</evidence>
<proteinExistence type="predicted"/>
<dbReference type="Proteomes" id="UP001174934">
    <property type="component" value="Unassembled WGS sequence"/>
</dbReference>
<sequence length="439" mass="49014">MYHAFGFPLASVTCILTTSVRYSLLLLCCWILCLPSCNSATVTIITLYQTSSLHNRVPIMSHTEMDMYFSKRHLSEEDHFDKASLDNDIQDQRPSQQDGTQCATPGRSIHLDLGLDHGSQQKKHAPTPLAKEAASDPAEEAAGHSADYEPDPPTVQQDDICSSTTPQPLRSSSDGSHDEWTPRFGKVQKCDFCSERSEGVLYRCIQCTVHICQTCSVQGKWVGDKHSINHAVLDWTPRQKPRKSYTPLRQHRRPRSTSGQSFVRSIRVPESITSYGSVEDDYRRIHQMGPEEESFTQPISRKRKGKDLAIISPRPAPMRRHAVFDSERSVMSDNRHQAYLADHFQTINRDASRHSLHLNSSAFSNGILSSQDDIDHVPSLSFPFTSSTKQPARPEPASGQPSQSAIRTTASEALAVLDHIDGGTNEGVKGSSRDVRYRT</sequence>
<gene>
    <name evidence="2" type="ORF">B0T17DRAFT_332361</name>
</gene>
<protein>
    <submittedName>
        <fullName evidence="2">Uncharacterized protein</fullName>
    </submittedName>
</protein>
<accession>A0AA40BYL3</accession>
<feature type="region of interest" description="Disordered" evidence="1">
    <location>
        <begin position="118"/>
        <end position="181"/>
    </location>
</feature>
<comment type="caution">
    <text evidence="2">The sequence shown here is derived from an EMBL/GenBank/DDBJ whole genome shotgun (WGS) entry which is preliminary data.</text>
</comment>
<evidence type="ECO:0000313" key="3">
    <source>
        <dbReference type="Proteomes" id="UP001174934"/>
    </source>
</evidence>
<dbReference type="EMBL" id="JAULSR010000005">
    <property type="protein sequence ID" value="KAK0618293.1"/>
    <property type="molecule type" value="Genomic_DNA"/>
</dbReference>
<name>A0AA40BYL3_9PEZI</name>
<dbReference type="AlphaFoldDB" id="A0AA40BYL3"/>
<feature type="region of interest" description="Disordered" evidence="1">
    <location>
        <begin position="379"/>
        <end position="439"/>
    </location>
</feature>